<evidence type="ECO:0000313" key="3">
    <source>
        <dbReference type="Proteomes" id="UP000186817"/>
    </source>
</evidence>
<dbReference type="OrthoDB" id="10526367at2759"/>
<dbReference type="Proteomes" id="UP000186817">
    <property type="component" value="Unassembled WGS sequence"/>
</dbReference>
<keyword evidence="3" id="KW-1185">Reference proteome</keyword>
<proteinExistence type="predicted"/>
<name>A0A1Q9DG17_SYMMI</name>
<sequence>MHDAPMMGYGQNPLIQELMDEVANQAAEMDGQLTDVSAKILDEAADLSEDELDATVPGVDGSLGQRIFNVGKFQKAGQLMTFKVAYEQDKKYVAWVRKFIKGKNTDPTKANRPTMTQTVTFGDGGTPKGEGSGGGSTTAAQGEGHGDTTTGADDLRCNECCIVGANAHPASASSQSSGAWEDQWVVANEPEAETVTETLQERRRRAIREQIELLTYQLEEMQEAEDL</sequence>
<evidence type="ECO:0000313" key="2">
    <source>
        <dbReference type="EMBL" id="OLP94132.1"/>
    </source>
</evidence>
<protein>
    <submittedName>
        <fullName evidence="2">Uncharacterized protein</fullName>
    </submittedName>
</protein>
<evidence type="ECO:0000256" key="1">
    <source>
        <dbReference type="SAM" id="MobiDB-lite"/>
    </source>
</evidence>
<dbReference type="AlphaFoldDB" id="A0A1Q9DG17"/>
<feature type="compositionally biased region" description="Polar residues" evidence="1">
    <location>
        <begin position="105"/>
        <end position="120"/>
    </location>
</feature>
<feature type="compositionally biased region" description="Gly residues" evidence="1">
    <location>
        <begin position="122"/>
        <end position="136"/>
    </location>
</feature>
<accession>A0A1Q9DG17</accession>
<gene>
    <name evidence="2" type="ORF">AK812_SmicGene23863</name>
</gene>
<dbReference type="EMBL" id="LSRX01000555">
    <property type="protein sequence ID" value="OLP94132.1"/>
    <property type="molecule type" value="Genomic_DNA"/>
</dbReference>
<feature type="region of interest" description="Disordered" evidence="1">
    <location>
        <begin position="105"/>
        <end position="150"/>
    </location>
</feature>
<organism evidence="2 3">
    <name type="scientific">Symbiodinium microadriaticum</name>
    <name type="common">Dinoflagellate</name>
    <name type="synonym">Zooxanthella microadriatica</name>
    <dbReference type="NCBI Taxonomy" id="2951"/>
    <lineage>
        <taxon>Eukaryota</taxon>
        <taxon>Sar</taxon>
        <taxon>Alveolata</taxon>
        <taxon>Dinophyceae</taxon>
        <taxon>Suessiales</taxon>
        <taxon>Symbiodiniaceae</taxon>
        <taxon>Symbiodinium</taxon>
    </lineage>
</organism>
<comment type="caution">
    <text evidence="2">The sequence shown here is derived from an EMBL/GenBank/DDBJ whole genome shotgun (WGS) entry which is preliminary data.</text>
</comment>
<reference evidence="2 3" key="1">
    <citation type="submission" date="2016-02" db="EMBL/GenBank/DDBJ databases">
        <title>Genome analysis of coral dinoflagellate symbionts highlights evolutionary adaptations to a symbiotic lifestyle.</title>
        <authorList>
            <person name="Aranda M."/>
            <person name="Li Y."/>
            <person name="Liew Y.J."/>
            <person name="Baumgarten S."/>
            <person name="Simakov O."/>
            <person name="Wilson M."/>
            <person name="Piel J."/>
            <person name="Ashoor H."/>
            <person name="Bougouffa S."/>
            <person name="Bajic V.B."/>
            <person name="Ryu T."/>
            <person name="Ravasi T."/>
            <person name="Bayer T."/>
            <person name="Micklem G."/>
            <person name="Kim H."/>
            <person name="Bhak J."/>
            <person name="Lajeunesse T.C."/>
            <person name="Voolstra C.R."/>
        </authorList>
    </citation>
    <scope>NUCLEOTIDE SEQUENCE [LARGE SCALE GENOMIC DNA]</scope>
    <source>
        <strain evidence="2 3">CCMP2467</strain>
    </source>
</reference>